<dbReference type="Proteomes" id="UP000886611">
    <property type="component" value="Unassembled WGS sequence"/>
</dbReference>
<evidence type="ECO:0000256" key="1">
    <source>
        <dbReference type="ARBA" id="ARBA00022737"/>
    </source>
</evidence>
<dbReference type="SMART" id="SM00705">
    <property type="entry name" value="THEG"/>
    <property type="match status" value="5"/>
</dbReference>
<dbReference type="EMBL" id="JAATIS010003638">
    <property type="protein sequence ID" value="KAG2464249.1"/>
    <property type="molecule type" value="Genomic_DNA"/>
</dbReference>
<dbReference type="PANTHER" id="PTHR15901">
    <property type="entry name" value="TESTICULAR HAPLOID EXPRESSED GENE PROTEIN"/>
    <property type="match status" value="1"/>
</dbReference>
<organism evidence="3 4">
    <name type="scientific">Polypterus senegalus</name>
    <name type="common">Senegal bichir</name>
    <dbReference type="NCBI Taxonomy" id="55291"/>
    <lineage>
        <taxon>Eukaryota</taxon>
        <taxon>Metazoa</taxon>
        <taxon>Chordata</taxon>
        <taxon>Craniata</taxon>
        <taxon>Vertebrata</taxon>
        <taxon>Euteleostomi</taxon>
        <taxon>Actinopterygii</taxon>
        <taxon>Polypteriformes</taxon>
        <taxon>Polypteridae</taxon>
        <taxon>Polypterus</taxon>
    </lineage>
</organism>
<dbReference type="PANTHER" id="PTHR15901:SF16">
    <property type="entry name" value="TESTICULAR HAPLOID EXPRESSED GENE PROTEIN"/>
    <property type="match status" value="1"/>
</dbReference>
<reference evidence="3 4" key="1">
    <citation type="journal article" date="2021" name="Cell">
        <title>Tracing the genetic footprints of vertebrate landing in non-teleost ray-finned fishes.</title>
        <authorList>
            <person name="Bi X."/>
            <person name="Wang K."/>
            <person name="Yang L."/>
            <person name="Pan H."/>
            <person name="Jiang H."/>
            <person name="Wei Q."/>
            <person name="Fang M."/>
            <person name="Yu H."/>
            <person name="Zhu C."/>
            <person name="Cai Y."/>
            <person name="He Y."/>
            <person name="Gan X."/>
            <person name="Zeng H."/>
            <person name="Yu D."/>
            <person name="Zhu Y."/>
            <person name="Jiang H."/>
            <person name="Qiu Q."/>
            <person name="Yang H."/>
            <person name="Zhang Y.E."/>
            <person name="Wang W."/>
            <person name="Zhu M."/>
            <person name="He S."/>
            <person name="Zhang G."/>
        </authorList>
    </citation>
    <scope>NUCLEOTIDE SEQUENCE [LARGE SCALE GENOMIC DNA]</scope>
    <source>
        <strain evidence="3">Bchr_013</strain>
    </source>
</reference>
<dbReference type="GO" id="GO:0007283">
    <property type="term" value="P:spermatogenesis"/>
    <property type="evidence" value="ECO:0007669"/>
    <property type="project" value="TreeGrafter"/>
</dbReference>
<feature type="region of interest" description="Disordered" evidence="2">
    <location>
        <begin position="233"/>
        <end position="259"/>
    </location>
</feature>
<feature type="compositionally biased region" description="Polar residues" evidence="2">
    <location>
        <begin position="237"/>
        <end position="247"/>
    </location>
</feature>
<evidence type="ECO:0000313" key="3">
    <source>
        <dbReference type="EMBL" id="KAG2464249.1"/>
    </source>
</evidence>
<name>A0A8X8BRD1_POLSE</name>
<proteinExistence type="predicted"/>
<protein>
    <submittedName>
        <fullName evidence="3">THEG protein</fullName>
    </submittedName>
</protein>
<sequence>MNSFVSSQCKLMEEPAEAESFEWFHLIWEPSRDTHTGTWEMEFGRTALSGCLEIGRYLSPRLARLSHSKELNRSFKNDRPSPIWVVSESALKAVASNRVIQLAEAKPPSREWLPDRSVYSEVSEQAKHSVPSARVRQLAQPKMRKDPEQQPSQMDGSSFISEATLKAVASPRVEVLANPKEEHHSFHHDRPVIWKVPEASQCIAVTEHTLKLATPKVRRALFEGYDPYHISEAAKRATSSARVTELSTPLPRKTRSKKV</sequence>
<dbReference type="InterPro" id="IPR042401">
    <property type="entry name" value="SPMAP2-like"/>
</dbReference>
<feature type="non-terminal residue" evidence="3">
    <location>
        <position position="259"/>
    </location>
</feature>
<evidence type="ECO:0000256" key="2">
    <source>
        <dbReference type="SAM" id="MobiDB-lite"/>
    </source>
</evidence>
<feature type="non-terminal residue" evidence="3">
    <location>
        <position position="1"/>
    </location>
</feature>
<accession>A0A8X8BRD1</accession>
<evidence type="ECO:0000313" key="4">
    <source>
        <dbReference type="Proteomes" id="UP000886611"/>
    </source>
</evidence>
<dbReference type="Pfam" id="PF14912">
    <property type="entry name" value="THEG"/>
    <property type="match status" value="2"/>
</dbReference>
<gene>
    <name evidence="3" type="primary">Theg</name>
    <name evidence="3" type="ORF">GTO96_0003283</name>
</gene>
<feature type="region of interest" description="Disordered" evidence="2">
    <location>
        <begin position="123"/>
        <end position="156"/>
    </location>
</feature>
<comment type="caution">
    <text evidence="3">The sequence shown here is derived from an EMBL/GenBank/DDBJ whole genome shotgun (WGS) entry which is preliminary data.</text>
</comment>
<dbReference type="InterPro" id="IPR006623">
    <property type="entry name" value="THEG"/>
</dbReference>
<keyword evidence="4" id="KW-1185">Reference proteome</keyword>
<keyword evidence="1" id="KW-0677">Repeat</keyword>
<dbReference type="AlphaFoldDB" id="A0A8X8BRD1"/>